<organism evidence="1 2">
    <name type="scientific">Algoriphagus locisalis</name>
    <dbReference type="NCBI Taxonomy" id="305507"/>
    <lineage>
        <taxon>Bacteria</taxon>
        <taxon>Pseudomonadati</taxon>
        <taxon>Bacteroidota</taxon>
        <taxon>Cytophagia</taxon>
        <taxon>Cytophagales</taxon>
        <taxon>Cyclobacteriaceae</taxon>
        <taxon>Algoriphagus</taxon>
    </lineage>
</organism>
<name>A0A1I7CBI9_9BACT</name>
<dbReference type="EMBL" id="FPBF01000004">
    <property type="protein sequence ID" value="SFT96773.1"/>
    <property type="molecule type" value="Genomic_DNA"/>
</dbReference>
<evidence type="ECO:0000313" key="2">
    <source>
        <dbReference type="Proteomes" id="UP000199673"/>
    </source>
</evidence>
<proteinExistence type="predicted"/>
<sequence length="152" mass="17992">MNNRLEILKKKAIGKSKFNAYQNHFRDFSSSKHIDLESSENLLQSLNFSHSSEEIIDSENNFIESELLRKLYKQVDEGSISYAFTDDFEYCGVYLVKTKEAIEKSFRIAREDYNHTFFFLEAASKFFVRINFYDRSHLDFPASFDIQISENY</sequence>
<dbReference type="Proteomes" id="UP000199673">
    <property type="component" value="Unassembled WGS sequence"/>
</dbReference>
<reference evidence="2" key="1">
    <citation type="submission" date="2016-10" db="EMBL/GenBank/DDBJ databases">
        <authorList>
            <person name="Varghese N."/>
            <person name="Submissions S."/>
        </authorList>
    </citation>
    <scope>NUCLEOTIDE SEQUENCE [LARGE SCALE GENOMIC DNA]</scope>
    <source>
        <strain evidence="2">DSM 23445</strain>
    </source>
</reference>
<dbReference type="AlphaFoldDB" id="A0A1I7CBI9"/>
<accession>A0A1I7CBI9</accession>
<keyword evidence="2" id="KW-1185">Reference proteome</keyword>
<evidence type="ECO:0000313" key="1">
    <source>
        <dbReference type="EMBL" id="SFT96773.1"/>
    </source>
</evidence>
<dbReference type="RefSeq" id="WP_091694872.1">
    <property type="nucleotide sequence ID" value="NZ_FPBF01000004.1"/>
</dbReference>
<gene>
    <name evidence="1" type="ORF">SAMN04489724_3038</name>
</gene>
<protein>
    <submittedName>
        <fullName evidence="1">Uncharacterized protein</fullName>
    </submittedName>
</protein>
<dbReference type="STRING" id="305507.SAMN04489724_3038"/>